<accession>A0A7J3MX21</accession>
<sequence>MSTVAPLEETIATLLSQPPVLIAIAIQFLLGLALGYISTKIVKYILAFVAILVLGTFLSIWSLGTTPAEVLSTLGIAAEAAKRLAIVLGLMSVGPVSIGFIVGIVIGMIKK</sequence>
<evidence type="ECO:0000256" key="1">
    <source>
        <dbReference type="SAM" id="Phobius"/>
    </source>
</evidence>
<gene>
    <name evidence="2" type="ORF">ENT99_07955</name>
    <name evidence="3" type="ORF">ENU64_01520</name>
</gene>
<organism evidence="3">
    <name type="scientific">Ignisphaera aggregans</name>
    <dbReference type="NCBI Taxonomy" id="334771"/>
    <lineage>
        <taxon>Archaea</taxon>
        <taxon>Thermoproteota</taxon>
        <taxon>Thermoprotei</taxon>
        <taxon>Desulfurococcales</taxon>
        <taxon>Desulfurococcaceae</taxon>
        <taxon>Ignisphaera</taxon>
    </lineage>
</organism>
<feature type="transmembrane region" description="Helical" evidence="1">
    <location>
        <begin position="44"/>
        <end position="64"/>
    </location>
</feature>
<keyword evidence="1" id="KW-0472">Membrane</keyword>
<reference evidence="3" key="1">
    <citation type="journal article" date="2020" name="mSystems">
        <title>Genome- and Community-Level Interaction Insights into Carbon Utilization and Element Cycling Functions of Hydrothermarchaeota in Hydrothermal Sediment.</title>
        <authorList>
            <person name="Zhou Z."/>
            <person name="Liu Y."/>
            <person name="Xu W."/>
            <person name="Pan J."/>
            <person name="Luo Z.H."/>
            <person name="Li M."/>
        </authorList>
    </citation>
    <scope>NUCLEOTIDE SEQUENCE [LARGE SCALE GENOMIC DNA]</scope>
    <source>
        <strain evidence="2">SpSt-629</strain>
        <strain evidence="3">SpSt-688</strain>
    </source>
</reference>
<dbReference type="AlphaFoldDB" id="A0A7J3MX21"/>
<protein>
    <submittedName>
        <fullName evidence="3">Uncharacterized protein</fullName>
    </submittedName>
</protein>
<feature type="transmembrane region" description="Helical" evidence="1">
    <location>
        <begin position="20"/>
        <end position="37"/>
    </location>
</feature>
<proteinExistence type="predicted"/>
<name>A0A7J3MX21_9CREN</name>
<dbReference type="EMBL" id="DTAU01000148">
    <property type="protein sequence ID" value="HFQ79609.1"/>
    <property type="molecule type" value="Genomic_DNA"/>
</dbReference>
<comment type="caution">
    <text evidence="3">The sequence shown here is derived from an EMBL/GenBank/DDBJ whole genome shotgun (WGS) entry which is preliminary data.</text>
</comment>
<keyword evidence="1" id="KW-1133">Transmembrane helix</keyword>
<keyword evidence="1" id="KW-0812">Transmembrane</keyword>
<evidence type="ECO:0000313" key="2">
    <source>
        <dbReference type="EMBL" id="HFQ79609.1"/>
    </source>
</evidence>
<evidence type="ECO:0000313" key="3">
    <source>
        <dbReference type="EMBL" id="HGT98094.1"/>
    </source>
</evidence>
<feature type="transmembrane region" description="Helical" evidence="1">
    <location>
        <begin position="84"/>
        <end position="109"/>
    </location>
</feature>
<dbReference type="EMBL" id="DTDH01000046">
    <property type="protein sequence ID" value="HGT98094.1"/>
    <property type="molecule type" value="Genomic_DNA"/>
</dbReference>